<accession>A0A7I4XSJ4</accession>
<keyword evidence="1" id="KW-1185">Reference proteome</keyword>
<evidence type="ECO:0000313" key="1">
    <source>
        <dbReference type="Proteomes" id="UP000025227"/>
    </source>
</evidence>
<reference evidence="2" key="1">
    <citation type="submission" date="2020-12" db="UniProtKB">
        <authorList>
            <consortium name="WormBaseParasite"/>
        </authorList>
    </citation>
    <scope>IDENTIFICATION</scope>
    <source>
        <strain evidence="2">MHco3</strain>
    </source>
</reference>
<dbReference type="AlphaFoldDB" id="A0A7I4XSJ4"/>
<organism evidence="1 2">
    <name type="scientific">Haemonchus contortus</name>
    <name type="common">Barber pole worm</name>
    <dbReference type="NCBI Taxonomy" id="6289"/>
    <lineage>
        <taxon>Eukaryota</taxon>
        <taxon>Metazoa</taxon>
        <taxon>Ecdysozoa</taxon>
        <taxon>Nematoda</taxon>
        <taxon>Chromadorea</taxon>
        <taxon>Rhabditida</taxon>
        <taxon>Rhabditina</taxon>
        <taxon>Rhabditomorpha</taxon>
        <taxon>Strongyloidea</taxon>
        <taxon>Trichostrongylidae</taxon>
        <taxon>Haemonchus</taxon>
    </lineage>
</organism>
<dbReference type="PANTHER" id="PTHR47027:SF20">
    <property type="entry name" value="REVERSE TRANSCRIPTASE-LIKE PROTEIN WITH RNA-DIRECTED DNA POLYMERASE DOMAIN"/>
    <property type="match status" value="1"/>
</dbReference>
<protein>
    <submittedName>
        <fullName evidence="2">Reverse transcriptase domain-containing protein</fullName>
    </submittedName>
</protein>
<name>A0A7I4XSJ4_HAECO</name>
<dbReference type="PANTHER" id="PTHR47027">
    <property type="entry name" value="REVERSE TRANSCRIPTASE DOMAIN-CONTAINING PROTEIN"/>
    <property type="match status" value="1"/>
</dbReference>
<evidence type="ECO:0000313" key="2">
    <source>
        <dbReference type="WBParaSite" id="HCON_00000270-00001"/>
    </source>
</evidence>
<sequence length="257" mass="29618">MLASEVCIEDLMMQARKIKYDVIGLTETRRYRSLLAVFETGRTVSWNMRQQSGIGVLVNRRHLVVNIDSYESSTTRIGHPVRKKLRLKSTAEEPFHRRLLSATVHHPRFADDILFITPNIEQAERMLTEFGNGKIGLRLSLTKTMFMRNGSVPSAPFTQNGKNIPVCSSYLYLCSEVNMMNDLAPELCRRKRVVWGTFKNIERVVKKKNIRLRAHLLDAAFLPLTYASETWTLRTQDEHAVSVTQRALERTMLRIPL</sequence>
<dbReference type="WBParaSite" id="HCON_00000270-00001">
    <property type="protein sequence ID" value="HCON_00000270-00001"/>
    <property type="gene ID" value="HCON_00000270"/>
</dbReference>
<proteinExistence type="predicted"/>
<dbReference type="Proteomes" id="UP000025227">
    <property type="component" value="Unplaced"/>
</dbReference>